<evidence type="ECO:0000313" key="2">
    <source>
        <dbReference type="Proteomes" id="UP000193391"/>
    </source>
</evidence>
<sequence length="79" mass="8682">MAHQDIGPNQHVTIRDAVRITLSLQTGNEATITAQQNNHSKQYSLSLQHKTDVIQTDEAGPIEVSMAAEFGSPQVRVAW</sequence>
<dbReference type="OrthoDB" id="9936425at2"/>
<organism evidence="1 2">
    <name type="scientific">Thalassospira mesophila</name>
    <dbReference type="NCBI Taxonomy" id="1293891"/>
    <lineage>
        <taxon>Bacteria</taxon>
        <taxon>Pseudomonadati</taxon>
        <taxon>Pseudomonadota</taxon>
        <taxon>Alphaproteobacteria</taxon>
        <taxon>Rhodospirillales</taxon>
        <taxon>Thalassospiraceae</taxon>
        <taxon>Thalassospira</taxon>
    </lineage>
</organism>
<dbReference type="EMBL" id="JFKA01000002">
    <property type="protein sequence ID" value="OSQ39383.1"/>
    <property type="molecule type" value="Genomic_DNA"/>
</dbReference>
<reference evidence="1 2" key="1">
    <citation type="submission" date="2014-03" db="EMBL/GenBank/DDBJ databases">
        <title>The draft genome sequence of Thalassospira mesophila JCM 18969.</title>
        <authorList>
            <person name="Lai Q."/>
            <person name="Shao Z."/>
        </authorList>
    </citation>
    <scope>NUCLEOTIDE SEQUENCE [LARGE SCALE GENOMIC DNA]</scope>
    <source>
        <strain evidence="1 2">JCM 18969</strain>
    </source>
</reference>
<keyword evidence="2" id="KW-1185">Reference proteome</keyword>
<name>A0A1Y2L4B3_9PROT</name>
<dbReference type="AlphaFoldDB" id="A0A1Y2L4B3"/>
<gene>
    <name evidence="1" type="ORF">TMES_04750</name>
</gene>
<proteinExistence type="predicted"/>
<dbReference type="Proteomes" id="UP000193391">
    <property type="component" value="Unassembled WGS sequence"/>
</dbReference>
<protein>
    <submittedName>
        <fullName evidence="1">Uncharacterized protein</fullName>
    </submittedName>
</protein>
<accession>A0A1Y2L4B3</accession>
<dbReference type="RefSeq" id="WP_085580059.1">
    <property type="nucleotide sequence ID" value="NZ_JFKA01000002.1"/>
</dbReference>
<evidence type="ECO:0000313" key="1">
    <source>
        <dbReference type="EMBL" id="OSQ39383.1"/>
    </source>
</evidence>
<comment type="caution">
    <text evidence="1">The sequence shown here is derived from an EMBL/GenBank/DDBJ whole genome shotgun (WGS) entry which is preliminary data.</text>
</comment>